<evidence type="ECO:0000256" key="11">
    <source>
        <dbReference type="ARBA" id="ARBA00060039"/>
    </source>
</evidence>
<dbReference type="InterPro" id="IPR039793">
    <property type="entry name" value="UROS/Hem4"/>
</dbReference>
<evidence type="ECO:0000259" key="12">
    <source>
        <dbReference type="Pfam" id="PF02602"/>
    </source>
</evidence>
<comment type="pathway">
    <text evidence="1">Porphyrin-containing compound metabolism; protoporphyrin-IX biosynthesis; coproporphyrinogen-III from 5-aminolevulinate: step 3/4.</text>
</comment>
<dbReference type="GO" id="GO:0005829">
    <property type="term" value="C:cytosol"/>
    <property type="evidence" value="ECO:0007669"/>
    <property type="project" value="TreeGrafter"/>
</dbReference>
<reference evidence="13" key="2">
    <citation type="submission" date="2023-05" db="EMBL/GenBank/DDBJ databases">
        <authorList>
            <person name="Fouks B."/>
        </authorList>
    </citation>
    <scope>NUCLEOTIDE SEQUENCE</scope>
    <source>
        <strain evidence="13">Stay&amp;Tobe</strain>
        <tissue evidence="13">Testes</tissue>
    </source>
</reference>
<evidence type="ECO:0000313" key="14">
    <source>
        <dbReference type="Proteomes" id="UP001233999"/>
    </source>
</evidence>
<dbReference type="PANTHER" id="PTHR12390:SF0">
    <property type="entry name" value="UROPORPHYRINOGEN-III SYNTHASE"/>
    <property type="match status" value="1"/>
</dbReference>
<dbReference type="Pfam" id="PF02602">
    <property type="entry name" value="HEM4"/>
    <property type="match status" value="1"/>
</dbReference>
<dbReference type="GO" id="GO:0004852">
    <property type="term" value="F:uroporphyrinogen-III synthase activity"/>
    <property type="evidence" value="ECO:0007669"/>
    <property type="project" value="UniProtKB-EC"/>
</dbReference>
<accession>A0AAD7ZM93</accession>
<evidence type="ECO:0000256" key="1">
    <source>
        <dbReference type="ARBA" id="ARBA00004772"/>
    </source>
</evidence>
<dbReference type="GO" id="GO:0006780">
    <property type="term" value="P:uroporphyrinogen III biosynthetic process"/>
    <property type="evidence" value="ECO:0007669"/>
    <property type="project" value="InterPro"/>
</dbReference>
<dbReference type="AlphaFoldDB" id="A0AAD7ZM93"/>
<evidence type="ECO:0000256" key="5">
    <source>
        <dbReference type="ARBA" id="ARBA00023239"/>
    </source>
</evidence>
<name>A0AAD7ZM93_DIPPU</name>
<keyword evidence="4" id="KW-0350">Heme biosynthesis</keyword>
<dbReference type="CDD" id="cd06578">
    <property type="entry name" value="HemD"/>
    <property type="match status" value="1"/>
</dbReference>
<evidence type="ECO:0000256" key="2">
    <source>
        <dbReference type="ARBA" id="ARBA00008133"/>
    </source>
</evidence>
<keyword evidence="6" id="KW-0627">Porphyrin biosynthesis</keyword>
<comment type="caution">
    <text evidence="13">The sequence shown here is derived from an EMBL/GenBank/DDBJ whole genome shotgun (WGS) entry which is preliminary data.</text>
</comment>
<dbReference type="EMBL" id="JASPKZ010007617">
    <property type="protein sequence ID" value="KAJ9583329.1"/>
    <property type="molecule type" value="Genomic_DNA"/>
</dbReference>
<dbReference type="FunFam" id="3.40.50.10090:FF:000003">
    <property type="entry name" value="uroporphyrinogen-III synthase"/>
    <property type="match status" value="1"/>
</dbReference>
<feature type="domain" description="Tetrapyrrole biosynthesis uroporphyrinogen III synthase" evidence="12">
    <location>
        <begin position="14"/>
        <end position="239"/>
    </location>
</feature>
<dbReference type="Gene3D" id="3.40.50.10090">
    <property type="match status" value="2"/>
</dbReference>
<comment type="function">
    <text evidence="11">Catalyzes cyclization of the linear tetrapyrrole, hydroxymethylbilane, to the macrocyclic uroporphyrinogen III, the branch point for the various sub-pathways leading to the wide diversity of porphyrins. Porphyrins act as cofactors for a multitude of enzymes that perform a variety of processes within the cell such as methionine synthesis (vitamin B12) or oxygen transport (heme).</text>
</comment>
<organism evidence="13 14">
    <name type="scientific">Diploptera punctata</name>
    <name type="common">Pacific beetle cockroach</name>
    <dbReference type="NCBI Taxonomy" id="6984"/>
    <lineage>
        <taxon>Eukaryota</taxon>
        <taxon>Metazoa</taxon>
        <taxon>Ecdysozoa</taxon>
        <taxon>Arthropoda</taxon>
        <taxon>Hexapoda</taxon>
        <taxon>Insecta</taxon>
        <taxon>Pterygota</taxon>
        <taxon>Neoptera</taxon>
        <taxon>Polyneoptera</taxon>
        <taxon>Dictyoptera</taxon>
        <taxon>Blattodea</taxon>
        <taxon>Blaberoidea</taxon>
        <taxon>Blaberidae</taxon>
        <taxon>Diplopterinae</taxon>
        <taxon>Diploptera</taxon>
    </lineage>
</organism>
<dbReference type="PANTHER" id="PTHR12390">
    <property type="entry name" value="UROPORPHYRINOGEN III SYNTHASE"/>
    <property type="match status" value="1"/>
</dbReference>
<protein>
    <recommendedName>
        <fullName evidence="9">Uroporphyrinogen-III synthase</fullName>
        <ecNumber evidence="3">4.2.1.75</ecNumber>
    </recommendedName>
    <alternativeName>
        <fullName evidence="8">Hydroxymethylbilane hydrolyase [cyclizing]</fullName>
    </alternativeName>
    <alternativeName>
        <fullName evidence="7">Uroporphyrinogen-III cosynthase</fullName>
    </alternativeName>
</protein>
<dbReference type="Proteomes" id="UP001233999">
    <property type="component" value="Unassembled WGS sequence"/>
</dbReference>
<evidence type="ECO:0000313" key="13">
    <source>
        <dbReference type="EMBL" id="KAJ9583329.1"/>
    </source>
</evidence>
<sequence length="250" mass="28254">MFKAAPDYSEIDYFEEKLKEAGYETRYVNVIEFEYCNLDVLEGNLKKAEEFAGLIFTSPRGVKAVSRIPHVSDLMVKWQKLTVFSVGEETRRTVMHELALEAQGCEAGNSNSLADIILQKKYVKPFLFPCGNLKHDTLPRKLNDGRVNIIPVTVYETKTHHLLEQTLQDIVVHTCSFPQIVIYFSPSGVRSTLPILLKLGVPLHLLKLIAIGPTTEKSLLEYKLEVSSVAKKPTPEYLLEAVNRCCDIKN</sequence>
<evidence type="ECO:0000256" key="6">
    <source>
        <dbReference type="ARBA" id="ARBA00023244"/>
    </source>
</evidence>
<dbReference type="EC" id="4.2.1.75" evidence="3"/>
<dbReference type="InterPro" id="IPR003754">
    <property type="entry name" value="4pyrrol_synth_uPrphyn_synth"/>
</dbReference>
<keyword evidence="14" id="KW-1185">Reference proteome</keyword>
<evidence type="ECO:0000256" key="9">
    <source>
        <dbReference type="ARBA" id="ARBA00040167"/>
    </source>
</evidence>
<evidence type="ECO:0000256" key="8">
    <source>
        <dbReference type="ARBA" id="ARBA00032649"/>
    </source>
</evidence>
<dbReference type="GO" id="GO:0006785">
    <property type="term" value="P:heme B biosynthetic process"/>
    <property type="evidence" value="ECO:0007669"/>
    <property type="project" value="UniProtKB-ARBA"/>
</dbReference>
<evidence type="ECO:0000256" key="3">
    <source>
        <dbReference type="ARBA" id="ARBA00013109"/>
    </source>
</evidence>
<evidence type="ECO:0000256" key="10">
    <source>
        <dbReference type="ARBA" id="ARBA00048617"/>
    </source>
</evidence>
<reference evidence="13" key="1">
    <citation type="journal article" date="2023" name="IScience">
        <title>Live-bearing cockroach genome reveals convergent evolutionary mechanisms linked to viviparity in insects and beyond.</title>
        <authorList>
            <person name="Fouks B."/>
            <person name="Harrison M.C."/>
            <person name="Mikhailova A.A."/>
            <person name="Marchal E."/>
            <person name="English S."/>
            <person name="Carruthers M."/>
            <person name="Jennings E.C."/>
            <person name="Chiamaka E.L."/>
            <person name="Frigard R.A."/>
            <person name="Pippel M."/>
            <person name="Attardo G.M."/>
            <person name="Benoit J.B."/>
            <person name="Bornberg-Bauer E."/>
            <person name="Tobe S.S."/>
        </authorList>
    </citation>
    <scope>NUCLEOTIDE SEQUENCE</scope>
    <source>
        <strain evidence="13">Stay&amp;Tobe</strain>
    </source>
</reference>
<gene>
    <name evidence="13" type="ORF">L9F63_022346</name>
</gene>
<evidence type="ECO:0000256" key="4">
    <source>
        <dbReference type="ARBA" id="ARBA00023133"/>
    </source>
</evidence>
<comment type="catalytic activity">
    <reaction evidence="10">
        <text>hydroxymethylbilane = uroporphyrinogen III + H2O</text>
        <dbReference type="Rhea" id="RHEA:18965"/>
        <dbReference type="ChEBI" id="CHEBI:15377"/>
        <dbReference type="ChEBI" id="CHEBI:57308"/>
        <dbReference type="ChEBI" id="CHEBI:57845"/>
        <dbReference type="EC" id="4.2.1.75"/>
    </reaction>
</comment>
<comment type="similarity">
    <text evidence="2">Belongs to the uroporphyrinogen-III synthase family.</text>
</comment>
<dbReference type="InterPro" id="IPR036108">
    <property type="entry name" value="4pyrrol_syn_uPrphyn_synt_sf"/>
</dbReference>
<evidence type="ECO:0000256" key="7">
    <source>
        <dbReference type="ARBA" id="ARBA00031702"/>
    </source>
</evidence>
<keyword evidence="5" id="KW-0456">Lyase</keyword>
<dbReference type="SUPFAM" id="SSF69618">
    <property type="entry name" value="HemD-like"/>
    <property type="match status" value="1"/>
</dbReference>
<proteinExistence type="inferred from homology"/>